<dbReference type="CDD" id="cd00009">
    <property type="entry name" value="AAA"/>
    <property type="match status" value="1"/>
</dbReference>
<organism evidence="2 3">
    <name type="scientific">Paenibacillus alba</name>
    <dbReference type="NCBI Taxonomy" id="1197127"/>
    <lineage>
        <taxon>Bacteria</taxon>
        <taxon>Bacillati</taxon>
        <taxon>Bacillota</taxon>
        <taxon>Bacilli</taxon>
        <taxon>Bacillales</taxon>
        <taxon>Paenibacillaceae</taxon>
        <taxon>Paenibacillus</taxon>
    </lineage>
</organism>
<dbReference type="SMART" id="SM00382">
    <property type="entry name" value="AAA"/>
    <property type="match status" value="1"/>
</dbReference>
<evidence type="ECO:0000259" key="1">
    <source>
        <dbReference type="SMART" id="SM00382"/>
    </source>
</evidence>
<dbReference type="RefSeq" id="WP_326073832.1">
    <property type="nucleotide sequence ID" value="NZ_JARLKY010000056.1"/>
</dbReference>
<dbReference type="SUPFAM" id="SSF52540">
    <property type="entry name" value="P-loop containing nucleoside triphosphate hydrolases"/>
    <property type="match status" value="1"/>
</dbReference>
<dbReference type="Proteomes" id="UP001338137">
    <property type="component" value="Unassembled WGS sequence"/>
</dbReference>
<dbReference type="InterPro" id="IPR027417">
    <property type="entry name" value="P-loop_NTPase"/>
</dbReference>
<gene>
    <name evidence="2" type="ORF">P4I72_21775</name>
</gene>
<dbReference type="PANTHER" id="PTHR35894">
    <property type="entry name" value="GENERAL SECRETION PATHWAY PROTEIN A-RELATED"/>
    <property type="match status" value="1"/>
</dbReference>
<dbReference type="InterPro" id="IPR049945">
    <property type="entry name" value="AAA_22"/>
</dbReference>
<comment type="caution">
    <text evidence="2">The sequence shown here is derived from an EMBL/GenBank/DDBJ whole genome shotgun (WGS) entry which is preliminary data.</text>
</comment>
<evidence type="ECO:0000313" key="3">
    <source>
        <dbReference type="Proteomes" id="UP001338137"/>
    </source>
</evidence>
<proteinExistence type="predicted"/>
<dbReference type="PANTHER" id="PTHR35894:SF1">
    <property type="entry name" value="PHOSPHORIBULOKINASE _ URIDINE KINASE FAMILY"/>
    <property type="match status" value="1"/>
</dbReference>
<accession>A0ABU6G6F8</accession>
<sequence length="272" mass="31081">MNVVQTERSPQPFTRELDRVACYEYRGHQEAFARLKLMVEQQALGVLTGEVGSGKSTLIRRLFRSYDAMTHLPIYLSIAGLKPRDFYGELLRHVGEEPLYSVTKAKRQWEDVLAGRQAHGEKQLVVVIDEAQEMSEAMMLELRFVMNHQMDACSLFPLILVGQPELRKQLRLKKYEAIAQRIGMQFHLQGMTKEETEAYIRHHIKTACLSSPVFSETAMHLVHTASQGLPRVINQICRHVLHDAAGKQHEVVEEIHITRVLADMDRQRGATG</sequence>
<keyword evidence="3" id="KW-1185">Reference proteome</keyword>
<reference evidence="2 3" key="1">
    <citation type="submission" date="2023-03" db="EMBL/GenBank/DDBJ databases">
        <title>Bacillus Genome Sequencing.</title>
        <authorList>
            <person name="Dunlap C."/>
        </authorList>
    </citation>
    <scope>NUCLEOTIDE SEQUENCE [LARGE SCALE GENOMIC DNA]</scope>
    <source>
        <strain evidence="2 3">BD-533</strain>
    </source>
</reference>
<name>A0ABU6G6F8_9BACL</name>
<protein>
    <submittedName>
        <fullName evidence="2">AAA family ATPase</fullName>
    </submittedName>
</protein>
<feature type="domain" description="AAA+ ATPase" evidence="1">
    <location>
        <begin position="41"/>
        <end position="176"/>
    </location>
</feature>
<dbReference type="InterPro" id="IPR052026">
    <property type="entry name" value="ExeA_AAA_ATPase_DNA-bind"/>
</dbReference>
<dbReference type="Gene3D" id="3.40.50.300">
    <property type="entry name" value="P-loop containing nucleotide triphosphate hydrolases"/>
    <property type="match status" value="1"/>
</dbReference>
<dbReference type="InterPro" id="IPR003593">
    <property type="entry name" value="AAA+_ATPase"/>
</dbReference>
<dbReference type="EMBL" id="JARLKY010000056">
    <property type="protein sequence ID" value="MEC0229763.1"/>
    <property type="molecule type" value="Genomic_DNA"/>
</dbReference>
<dbReference type="Pfam" id="PF13401">
    <property type="entry name" value="AAA_22"/>
    <property type="match status" value="1"/>
</dbReference>
<evidence type="ECO:0000313" key="2">
    <source>
        <dbReference type="EMBL" id="MEC0229763.1"/>
    </source>
</evidence>